<comment type="caution">
    <text evidence="1">The sequence shown here is derived from an EMBL/GenBank/DDBJ whole genome shotgun (WGS) entry which is preliminary data.</text>
</comment>
<evidence type="ECO:0000313" key="1">
    <source>
        <dbReference type="EMBL" id="MET3658524.1"/>
    </source>
</evidence>
<sequence>MHRSPSAVNAGARIALGDIKNDWLAKSRDIAPLDTSNLRRQITAAVFNPGASGYIDIEGNATQGGGGGRFNYGYWIHEQNAGGYSLKTPGTEKKFLDKSAEAQIEDWAKWLEEEVKSELRKAGW</sequence>
<dbReference type="EMBL" id="JBEPME010000005">
    <property type="protein sequence ID" value="MET3658524.1"/>
    <property type="molecule type" value="Genomic_DNA"/>
</dbReference>
<keyword evidence="2" id="KW-1185">Reference proteome</keyword>
<reference evidence="1 2" key="1">
    <citation type="submission" date="2024-06" db="EMBL/GenBank/DDBJ databases">
        <title>Sorghum-associated microbial communities from plants grown in Nebraska, USA.</title>
        <authorList>
            <person name="Schachtman D."/>
        </authorList>
    </citation>
    <scope>NUCLEOTIDE SEQUENCE [LARGE SCALE GENOMIC DNA]</scope>
    <source>
        <strain evidence="1 2">1288</strain>
    </source>
</reference>
<evidence type="ECO:0000313" key="2">
    <source>
        <dbReference type="Proteomes" id="UP001549104"/>
    </source>
</evidence>
<protein>
    <recommendedName>
        <fullName evidence="3">Minor capsid protein</fullName>
    </recommendedName>
</protein>
<gene>
    <name evidence="1" type="ORF">ABIC55_003641</name>
</gene>
<dbReference type="RefSeq" id="WP_354314185.1">
    <property type="nucleotide sequence ID" value="NZ_JBEPME010000005.1"/>
</dbReference>
<organism evidence="1 2">
    <name type="scientific">Sporosarcina psychrophila</name>
    <name type="common">Bacillus psychrophilus</name>
    <dbReference type="NCBI Taxonomy" id="1476"/>
    <lineage>
        <taxon>Bacteria</taxon>
        <taxon>Bacillati</taxon>
        <taxon>Bacillota</taxon>
        <taxon>Bacilli</taxon>
        <taxon>Bacillales</taxon>
        <taxon>Caryophanaceae</taxon>
        <taxon>Sporosarcina</taxon>
    </lineage>
</organism>
<accession>A0ABV2KBS0</accession>
<proteinExistence type="predicted"/>
<evidence type="ECO:0008006" key="3">
    <source>
        <dbReference type="Google" id="ProtNLM"/>
    </source>
</evidence>
<name>A0ABV2KBS0_SPOPS</name>
<dbReference type="Proteomes" id="UP001549104">
    <property type="component" value="Unassembled WGS sequence"/>
</dbReference>